<proteinExistence type="predicted"/>
<keyword evidence="2" id="KW-1185">Reference proteome</keyword>
<evidence type="ECO:0000313" key="1">
    <source>
        <dbReference type="EMBL" id="ALN79946.1"/>
    </source>
</evidence>
<dbReference type="PATRIC" id="fig|84531.7.peg.3160"/>
<dbReference type="STRING" id="84531.LA76x_1794"/>
<evidence type="ECO:0008006" key="3">
    <source>
        <dbReference type="Google" id="ProtNLM"/>
    </source>
</evidence>
<dbReference type="KEGG" id="laq:GLA29479_3232"/>
<evidence type="ECO:0000313" key="2">
    <source>
        <dbReference type="Proteomes" id="UP000060787"/>
    </source>
</evidence>
<dbReference type="Proteomes" id="UP000060787">
    <property type="component" value="Chromosome"/>
</dbReference>
<name>A0A0S2DZT3_LYSAN</name>
<dbReference type="OrthoDB" id="26322at2"/>
<accession>A0A0S2DZT3</accession>
<organism evidence="1 2">
    <name type="scientific">Lysobacter antibioticus</name>
    <dbReference type="NCBI Taxonomy" id="84531"/>
    <lineage>
        <taxon>Bacteria</taxon>
        <taxon>Pseudomonadati</taxon>
        <taxon>Pseudomonadota</taxon>
        <taxon>Gammaproteobacteria</taxon>
        <taxon>Lysobacterales</taxon>
        <taxon>Lysobacteraceae</taxon>
        <taxon>Lysobacter</taxon>
    </lineage>
</organism>
<reference evidence="1 2" key="1">
    <citation type="journal article" date="2015" name="BMC Genomics">
        <title>Comparative genomics and metabolic profiling of the genus Lysobacter.</title>
        <authorList>
            <person name="de Bruijn I."/>
            <person name="Cheng X."/>
            <person name="de Jager V."/>
            <person name="Exposito R.G."/>
            <person name="Watrous J."/>
            <person name="Patel N."/>
            <person name="Postma J."/>
            <person name="Dorrestein P.C."/>
            <person name="Kobayashi D."/>
            <person name="Raaijmakers J.M."/>
        </authorList>
    </citation>
    <scope>NUCLEOTIDE SEQUENCE [LARGE SCALE GENOMIC DNA]</scope>
    <source>
        <strain evidence="1 2">76</strain>
    </source>
</reference>
<sequence>MIRLSNKDTGADIGEISEEELQILVAALEEEDSKDQNYFIDHATVDMIEIDHLNAGSLITVLRAAIGSSDGVEIQYVRTA</sequence>
<gene>
    <name evidence="1" type="ORF">LA76x_1794</name>
</gene>
<protein>
    <recommendedName>
        <fullName evidence="3">Galactosyldiacylglycerol synthase</fullName>
    </recommendedName>
</protein>
<dbReference type="EMBL" id="CP011129">
    <property type="protein sequence ID" value="ALN79946.1"/>
    <property type="molecule type" value="Genomic_DNA"/>
</dbReference>
<dbReference type="AlphaFoldDB" id="A0A0S2DZT3"/>
<dbReference type="RefSeq" id="WP_057917401.1">
    <property type="nucleotide sequence ID" value="NZ_CP011129.1"/>
</dbReference>
<dbReference type="KEGG" id="lab:LA76x_1794"/>
<dbReference type="eggNOG" id="ENOG5033AVT">
    <property type="taxonomic scope" value="Bacteria"/>
</dbReference>